<proteinExistence type="predicted"/>
<keyword evidence="1" id="KW-0934">Plastid</keyword>
<keyword evidence="1" id="KW-0150">Chloroplast</keyword>
<protein>
    <submittedName>
        <fullName evidence="1">Uncharacterized protein</fullName>
    </submittedName>
</protein>
<name>A0A2P0QH69_9CHLO</name>
<organism evidence="1">
    <name type="scientific">Bryopsis sp. HV04063</name>
    <dbReference type="NCBI Taxonomy" id="1979421"/>
    <lineage>
        <taxon>Eukaryota</taxon>
        <taxon>Viridiplantae</taxon>
        <taxon>Chlorophyta</taxon>
        <taxon>core chlorophytes</taxon>
        <taxon>Ulvophyceae</taxon>
        <taxon>TCBD clade</taxon>
        <taxon>Bryopsidales</taxon>
        <taxon>Bryopsidineae</taxon>
        <taxon>Bryopsidaceae</taxon>
        <taxon>Bryopsis</taxon>
    </lineage>
</organism>
<dbReference type="RefSeq" id="YP_009472409.1">
    <property type="nucleotide sequence ID" value="NC_037363.1"/>
</dbReference>
<dbReference type="AlphaFoldDB" id="A0A2P0QH69"/>
<sequence length="150" mass="17162">MSVEDYKTCSLVMSICQNMVQQQIITSAQEIGIKSSKTLQNMDAWVEAYIAFPFPFFNFKDMQSNEYKNENFSITTDPDVVDSIINIKDVPDLKKAVIGALHKSGGDVFGKNQQSQYFKYFGIITVYDENTISIRLVKMDTKIVVFFFAY</sequence>
<geneLocation type="chloroplast" evidence="1"/>
<reference evidence="1" key="1">
    <citation type="submission" date="2017-03" db="EMBL/GenBank/DDBJ databases">
        <title>Chloroplast genome evolution in siphonous green algae.</title>
        <authorList>
            <person name="Cremen M.C."/>
            <person name="Marcelino V.R."/>
            <person name="Verbruggen H."/>
        </authorList>
    </citation>
    <scope>NUCLEOTIDE SEQUENCE</scope>
</reference>
<dbReference type="GeneID" id="37277605"/>
<dbReference type="EMBL" id="KY819063">
    <property type="protein sequence ID" value="ARO74117.1"/>
    <property type="molecule type" value="Genomic_DNA"/>
</dbReference>
<evidence type="ECO:0000313" key="1">
    <source>
        <dbReference type="EMBL" id="ARO74117.1"/>
    </source>
</evidence>
<accession>A0A2P0QH69</accession>
<gene>
    <name evidence="1" type="primary">orf150</name>
</gene>